<gene>
    <name evidence="2" type="ORF">PMEA_00008287</name>
</gene>
<sequence>MLEPMRSLVTALQGRHVEEFFGLLISSYTGRNTQSDLLVSQLMGSTGGRPRVYSKQRHRENQPAESDVQYWKRTVAISFLDVIFSGLKSRFSNEKRTHYKLCTLIPQVIVARSE</sequence>
<organism evidence="2 3">
    <name type="scientific">Pocillopora meandrina</name>
    <dbReference type="NCBI Taxonomy" id="46732"/>
    <lineage>
        <taxon>Eukaryota</taxon>
        <taxon>Metazoa</taxon>
        <taxon>Cnidaria</taxon>
        <taxon>Anthozoa</taxon>
        <taxon>Hexacorallia</taxon>
        <taxon>Scleractinia</taxon>
        <taxon>Astrocoeniina</taxon>
        <taxon>Pocilloporidae</taxon>
        <taxon>Pocillopora</taxon>
    </lineage>
</organism>
<dbReference type="EMBL" id="CALNXJ010000017">
    <property type="protein sequence ID" value="CAH3119435.1"/>
    <property type="molecule type" value="Genomic_DNA"/>
</dbReference>
<comment type="caution">
    <text evidence="2">The sequence shown here is derived from an EMBL/GenBank/DDBJ whole genome shotgun (WGS) entry which is preliminary data.</text>
</comment>
<evidence type="ECO:0000313" key="2">
    <source>
        <dbReference type="EMBL" id="CAH3119435.1"/>
    </source>
</evidence>
<protein>
    <submittedName>
        <fullName evidence="2">Uncharacterized protein</fullName>
    </submittedName>
</protein>
<evidence type="ECO:0000256" key="1">
    <source>
        <dbReference type="SAM" id="MobiDB-lite"/>
    </source>
</evidence>
<keyword evidence="3" id="KW-1185">Reference proteome</keyword>
<name>A0AAU9WMT0_9CNID</name>
<reference evidence="2 3" key="1">
    <citation type="submission" date="2022-05" db="EMBL/GenBank/DDBJ databases">
        <authorList>
            <consortium name="Genoscope - CEA"/>
            <person name="William W."/>
        </authorList>
    </citation>
    <scope>NUCLEOTIDE SEQUENCE [LARGE SCALE GENOMIC DNA]</scope>
</reference>
<dbReference type="Proteomes" id="UP001159428">
    <property type="component" value="Unassembled WGS sequence"/>
</dbReference>
<feature type="region of interest" description="Disordered" evidence="1">
    <location>
        <begin position="43"/>
        <end position="66"/>
    </location>
</feature>
<accession>A0AAU9WMT0</accession>
<evidence type="ECO:0000313" key="3">
    <source>
        <dbReference type="Proteomes" id="UP001159428"/>
    </source>
</evidence>
<proteinExistence type="predicted"/>
<dbReference type="AlphaFoldDB" id="A0AAU9WMT0"/>